<dbReference type="GO" id="GO:0022857">
    <property type="term" value="F:transmembrane transporter activity"/>
    <property type="evidence" value="ECO:0007669"/>
    <property type="project" value="InterPro"/>
</dbReference>
<dbReference type="GO" id="GO:0016020">
    <property type="term" value="C:membrane"/>
    <property type="evidence" value="ECO:0007669"/>
    <property type="project" value="UniProtKB-SubCell"/>
</dbReference>
<dbReference type="Gene3D" id="1.20.1250.20">
    <property type="entry name" value="MFS general substrate transporter like domains"/>
    <property type="match status" value="1"/>
</dbReference>
<feature type="transmembrane region" description="Helical" evidence="5">
    <location>
        <begin position="44"/>
        <end position="67"/>
    </location>
</feature>
<accession>A0A084B1F6</accession>
<gene>
    <name evidence="6" type="ORF">S7711_09690</name>
</gene>
<dbReference type="Proteomes" id="UP000028045">
    <property type="component" value="Unassembled WGS sequence"/>
</dbReference>
<keyword evidence="2 5" id="KW-0812">Transmembrane</keyword>
<keyword evidence="4 5" id="KW-0472">Membrane</keyword>
<evidence type="ECO:0000256" key="5">
    <source>
        <dbReference type="SAM" id="Phobius"/>
    </source>
</evidence>
<dbReference type="InterPro" id="IPR011701">
    <property type="entry name" value="MFS"/>
</dbReference>
<organism evidence="6 7">
    <name type="scientific">Stachybotrys chartarum (strain CBS 109288 / IBT 7711)</name>
    <name type="common">Toxic black mold</name>
    <name type="synonym">Stilbospora chartarum</name>
    <dbReference type="NCBI Taxonomy" id="1280523"/>
    <lineage>
        <taxon>Eukaryota</taxon>
        <taxon>Fungi</taxon>
        <taxon>Dikarya</taxon>
        <taxon>Ascomycota</taxon>
        <taxon>Pezizomycotina</taxon>
        <taxon>Sordariomycetes</taxon>
        <taxon>Hypocreomycetidae</taxon>
        <taxon>Hypocreales</taxon>
        <taxon>Stachybotryaceae</taxon>
        <taxon>Stachybotrys</taxon>
    </lineage>
</organism>
<keyword evidence="3 5" id="KW-1133">Transmembrane helix</keyword>
<dbReference type="OrthoDB" id="194139at2759"/>
<feature type="transmembrane region" description="Helical" evidence="5">
    <location>
        <begin position="309"/>
        <end position="329"/>
    </location>
</feature>
<feature type="transmembrane region" description="Helical" evidence="5">
    <location>
        <begin position="211"/>
        <end position="230"/>
    </location>
</feature>
<dbReference type="AlphaFoldDB" id="A0A084B1F6"/>
<dbReference type="Pfam" id="PF07690">
    <property type="entry name" value="MFS_1"/>
    <property type="match status" value="1"/>
</dbReference>
<comment type="subcellular location">
    <subcellularLocation>
        <location evidence="1">Membrane</location>
        <topology evidence="1">Multi-pass membrane protein</topology>
    </subcellularLocation>
</comment>
<dbReference type="InterPro" id="IPR036259">
    <property type="entry name" value="MFS_trans_sf"/>
</dbReference>
<sequence>MPFYYRRSLVRFLVHFCTTGNSFAVLIFTIPWGYVADKYGRKPVILLTSLAPFCKYIYVQLICYLDGRVPLDLTWLSALHTVFGGGVPVCTALIYTIISDVLPNGSRTTAFFQVMAANITTQFLGSLLSAALMVRDPWIPMVLGLLVEIGDMSTLLLIPETRNCNAISTISEPRSSVVENSQNKHSRWKRSLDLLKQARGAMSFLISDRRLLMVAFSFLVHMLFLNQDVLRQYISVRYNTSLAHATVLMSIRSGLVFLICVAILPRASNYSRPRLGPERSDLNLARISAAVIALSFLGIALAPTKLLCMLALASNSLGWGLFSFLRSLATGLVEEHHTARLNSLIGIFDIVGLMIGSPLLAALFSRGVELTGFWTVFFDARIAQMQVDQAAELADMERMIEFLQAAAASARKGLHSQKKDK</sequence>
<feature type="transmembrane region" description="Helical" evidence="5">
    <location>
        <begin position="242"/>
        <end position="264"/>
    </location>
</feature>
<proteinExistence type="predicted"/>
<dbReference type="SUPFAM" id="SSF103473">
    <property type="entry name" value="MFS general substrate transporter"/>
    <property type="match status" value="1"/>
</dbReference>
<evidence type="ECO:0000256" key="3">
    <source>
        <dbReference type="ARBA" id="ARBA00022989"/>
    </source>
</evidence>
<evidence type="ECO:0008006" key="8">
    <source>
        <dbReference type="Google" id="ProtNLM"/>
    </source>
</evidence>
<evidence type="ECO:0000313" key="7">
    <source>
        <dbReference type="Proteomes" id="UP000028045"/>
    </source>
</evidence>
<dbReference type="PANTHER" id="PTHR23507">
    <property type="entry name" value="ZGC:174356"/>
    <property type="match status" value="1"/>
</dbReference>
<evidence type="ECO:0000313" key="6">
    <source>
        <dbReference type="EMBL" id="KEY71385.1"/>
    </source>
</evidence>
<feature type="transmembrane region" description="Helical" evidence="5">
    <location>
        <begin position="284"/>
        <end position="303"/>
    </location>
</feature>
<evidence type="ECO:0000256" key="2">
    <source>
        <dbReference type="ARBA" id="ARBA00022692"/>
    </source>
</evidence>
<evidence type="ECO:0000256" key="4">
    <source>
        <dbReference type="ARBA" id="ARBA00023136"/>
    </source>
</evidence>
<dbReference type="PANTHER" id="PTHR23507:SF1">
    <property type="entry name" value="FI18259P1-RELATED"/>
    <property type="match status" value="1"/>
</dbReference>
<dbReference type="HOGENOM" id="CLU_013756_3_0_1"/>
<feature type="transmembrane region" description="Helical" evidence="5">
    <location>
        <begin position="341"/>
        <end position="364"/>
    </location>
</feature>
<dbReference type="CDD" id="cd06174">
    <property type="entry name" value="MFS"/>
    <property type="match status" value="1"/>
</dbReference>
<feature type="transmembrane region" description="Helical" evidence="5">
    <location>
        <begin position="73"/>
        <end position="98"/>
    </location>
</feature>
<dbReference type="EMBL" id="KL648304">
    <property type="protein sequence ID" value="KEY71385.1"/>
    <property type="molecule type" value="Genomic_DNA"/>
</dbReference>
<keyword evidence="7" id="KW-1185">Reference proteome</keyword>
<evidence type="ECO:0000256" key="1">
    <source>
        <dbReference type="ARBA" id="ARBA00004141"/>
    </source>
</evidence>
<feature type="transmembrane region" description="Helical" evidence="5">
    <location>
        <begin position="110"/>
        <end position="132"/>
    </location>
</feature>
<name>A0A084B1F6_STACB</name>
<reference evidence="6 7" key="1">
    <citation type="journal article" date="2014" name="BMC Genomics">
        <title>Comparative genome sequencing reveals chemotype-specific gene clusters in the toxigenic black mold Stachybotrys.</title>
        <authorList>
            <person name="Semeiks J."/>
            <person name="Borek D."/>
            <person name="Otwinowski Z."/>
            <person name="Grishin N.V."/>
        </authorList>
    </citation>
    <scope>NUCLEOTIDE SEQUENCE [LARGE SCALE GENOMIC DNA]</scope>
    <source>
        <strain evidence="7">CBS 109288 / IBT 7711</strain>
    </source>
</reference>
<protein>
    <recommendedName>
        <fullName evidence="8">Major facilitator superfamily (MFS) profile domain-containing protein</fullName>
    </recommendedName>
</protein>
<feature type="transmembrane region" description="Helical" evidence="5">
    <location>
        <begin position="12"/>
        <end position="32"/>
    </location>
</feature>